<name>A0ABS6F8I7_9FIRM</name>
<evidence type="ECO:0000256" key="1">
    <source>
        <dbReference type="SAM" id="MobiDB-lite"/>
    </source>
</evidence>
<proteinExistence type="predicted"/>
<accession>A0ABS6F8I7</accession>
<gene>
    <name evidence="2" type="primary">srtB</name>
    <name evidence="2" type="ORF">KQI82_06670</name>
</gene>
<dbReference type="CDD" id="cd05826">
    <property type="entry name" value="Sortase_B"/>
    <property type="match status" value="1"/>
</dbReference>
<keyword evidence="2" id="KW-0378">Hydrolase</keyword>
<organism evidence="2 3">
    <name type="scientific">Dysosmobacter acutus</name>
    <dbReference type="NCBI Taxonomy" id="2841504"/>
    <lineage>
        <taxon>Bacteria</taxon>
        <taxon>Bacillati</taxon>
        <taxon>Bacillota</taxon>
        <taxon>Clostridia</taxon>
        <taxon>Eubacteriales</taxon>
        <taxon>Oscillospiraceae</taxon>
        <taxon>Dysosmobacter</taxon>
    </lineage>
</organism>
<evidence type="ECO:0000313" key="3">
    <source>
        <dbReference type="Proteomes" id="UP000787672"/>
    </source>
</evidence>
<keyword evidence="3" id="KW-1185">Reference proteome</keyword>
<sequence>MNRTIRLVLIVLLSLVFVGSGAMILRQMTAYQEGEELYNEAAELVELPDFSLLEQEEVLPAQSSGAEGPTSEKPQIVYVDPYADLLKNMDFSALREVNSDVQGWIVIPGTAISYPLLQGADNDYYLNHTYKKTLSVVGAIFLDSRCGAGLTDFNTIIYGHRMNNGSMFAGLKHYKKQSYWQNHSKVYVTTDEGTFTYRIFSAYEGSASGESYRLSFSSDEKKQDFIDTVCASSVIETGTTPTVNDYVLTLSTCTGNGHANRWIVHAMREGPEVEETPQDPVGQPDSGGAAAQGPDTGSPEVVSPPDASRPETEPGENQPENVPASTDEPLPEGTSSSMGDMPEQESGEGGEQGGTPAPGGSASGPESGGEAAE</sequence>
<feature type="region of interest" description="Disordered" evidence="1">
    <location>
        <begin position="271"/>
        <end position="373"/>
    </location>
</feature>
<dbReference type="NCBIfam" id="TIGR03064">
    <property type="entry name" value="sortase_srtB"/>
    <property type="match status" value="1"/>
</dbReference>
<dbReference type="Proteomes" id="UP000787672">
    <property type="component" value="Unassembled WGS sequence"/>
</dbReference>
<dbReference type="GO" id="GO:0016787">
    <property type="term" value="F:hydrolase activity"/>
    <property type="evidence" value="ECO:0007669"/>
    <property type="project" value="UniProtKB-KW"/>
</dbReference>
<dbReference type="EMBL" id="JAHLQN010000001">
    <property type="protein sequence ID" value="MBU5626603.1"/>
    <property type="molecule type" value="Genomic_DNA"/>
</dbReference>
<reference evidence="2 3" key="1">
    <citation type="submission" date="2021-06" db="EMBL/GenBank/DDBJ databases">
        <authorList>
            <person name="Sun Q."/>
            <person name="Li D."/>
        </authorList>
    </citation>
    <scope>NUCLEOTIDE SEQUENCE [LARGE SCALE GENOMIC DNA]</scope>
    <source>
        <strain evidence="2 3">MSJ-2</strain>
    </source>
</reference>
<dbReference type="InterPro" id="IPR009835">
    <property type="entry name" value="SrtB"/>
</dbReference>
<dbReference type="InterPro" id="IPR005754">
    <property type="entry name" value="Sortase"/>
</dbReference>
<dbReference type="RefSeq" id="WP_216632081.1">
    <property type="nucleotide sequence ID" value="NZ_JAHLQN010000001.1"/>
</dbReference>
<feature type="compositionally biased region" description="Low complexity" evidence="1">
    <location>
        <begin position="358"/>
        <end position="373"/>
    </location>
</feature>
<dbReference type="EC" id="3.4.22.71" evidence="2"/>
<dbReference type="Pfam" id="PF04203">
    <property type="entry name" value="Sortase"/>
    <property type="match status" value="1"/>
</dbReference>
<evidence type="ECO:0000313" key="2">
    <source>
        <dbReference type="EMBL" id="MBU5626603.1"/>
    </source>
</evidence>
<comment type="caution">
    <text evidence="2">The sequence shown here is derived from an EMBL/GenBank/DDBJ whole genome shotgun (WGS) entry which is preliminary data.</text>
</comment>
<protein>
    <submittedName>
        <fullName evidence="2">Class B sortase</fullName>
        <ecNumber evidence="2">3.4.22.71</ecNumber>
    </submittedName>
</protein>